<dbReference type="PIRSF" id="PIRSF010256">
    <property type="entry name" value="CoxE_vWa"/>
    <property type="match status" value="1"/>
</dbReference>
<dbReference type="EMBL" id="JAWLKE010000003">
    <property type="protein sequence ID" value="MDV6230560.1"/>
    <property type="molecule type" value="Genomic_DNA"/>
</dbReference>
<proteinExistence type="predicted"/>
<dbReference type="InterPro" id="IPR011195">
    <property type="entry name" value="UCP010256"/>
</dbReference>
<protein>
    <submittedName>
        <fullName evidence="1">VWA domain-containing protein</fullName>
    </submittedName>
</protein>
<evidence type="ECO:0000313" key="1">
    <source>
        <dbReference type="EMBL" id="MDV6230560.1"/>
    </source>
</evidence>
<name>A0ABU4AWE0_9NOCA</name>
<dbReference type="PANTHER" id="PTHR39338:SF5">
    <property type="entry name" value="BLR6139 PROTEIN"/>
    <property type="match status" value="1"/>
</dbReference>
<dbReference type="Pfam" id="PF05762">
    <property type="entry name" value="VWA_CoxE"/>
    <property type="match status" value="1"/>
</dbReference>
<dbReference type="RefSeq" id="WP_317548002.1">
    <property type="nucleotide sequence ID" value="NZ_JAWLKE010000003.1"/>
</dbReference>
<dbReference type="Proteomes" id="UP001185899">
    <property type="component" value="Unassembled WGS sequence"/>
</dbReference>
<gene>
    <name evidence="1" type="ORF">R3P95_08370</name>
</gene>
<accession>A0ABU4AWE0</accession>
<comment type="caution">
    <text evidence="1">The sequence shown here is derived from an EMBL/GenBank/DDBJ whole genome shotgun (WGS) entry which is preliminary data.</text>
</comment>
<organism evidence="1 2">
    <name type="scientific">Rhodococcus cercidiphylli</name>
    <dbReference type="NCBI Taxonomy" id="489916"/>
    <lineage>
        <taxon>Bacteria</taxon>
        <taxon>Bacillati</taxon>
        <taxon>Actinomycetota</taxon>
        <taxon>Actinomycetes</taxon>
        <taxon>Mycobacteriales</taxon>
        <taxon>Nocardiaceae</taxon>
        <taxon>Rhodococcus</taxon>
    </lineage>
</organism>
<reference evidence="1 2" key="1">
    <citation type="submission" date="2023-10" db="EMBL/GenBank/DDBJ databases">
        <title>Development of a sustainable strategy for remediation of hydrocarbon-contaminated territories based on the waste exchange concept.</title>
        <authorList>
            <person name="Krivoruchko A."/>
        </authorList>
    </citation>
    <scope>NUCLEOTIDE SEQUENCE [LARGE SCALE GENOMIC DNA]</scope>
    <source>
        <strain evidence="1 2">IEGM 1322</strain>
    </source>
</reference>
<dbReference type="PANTHER" id="PTHR39338">
    <property type="entry name" value="BLL5662 PROTEIN-RELATED"/>
    <property type="match status" value="1"/>
</dbReference>
<sequence length="458" mass="49932">MLTAIEGVVSELRRMQVPISTSEVLDALRAVTVTDISDRADLKSAIGACLVKSNDHRHAYDTVFDLYFAAPVPDSTEAAQPSTDAGAEPLASLSDAALRDILLDAAATDGDTLLREIANVVVDRHAGIQPGRAVAGTFYIYRAMRAMGSDSLVADIVSRSTSDGPMPGLRQRMAREHAERRVERFRQLVEGRIRLALVADRGADAVAATLRAPLPEDADFLTASSEQIAAMRTAMDPLGRKLAAALTGKRKRSGRQVVDLRRTIRGSMSTGGIPLHLAMADPRPSKPKLVVLADISGSVATFAEFTLRLMSALRMEFASLRSFVFIDGVDEVTHIFAEADTIVDASKRINDEKLGVWLDGRSDYGHALESFAAECLRDLDSRSTVLVLGDARNNYHNPRADLLDAVRSRAAHLYWLNPEKQVLWNSGDSVIAEYSKHCDGVHECRNIRQLVDFVESLA</sequence>
<evidence type="ECO:0000313" key="2">
    <source>
        <dbReference type="Proteomes" id="UP001185899"/>
    </source>
</evidence>
<dbReference type="InterPro" id="IPR008912">
    <property type="entry name" value="Uncharacterised_CoxE"/>
</dbReference>
<keyword evidence="2" id="KW-1185">Reference proteome</keyword>